<name>A0A816TL01_BRANA</name>
<proteinExistence type="predicted"/>
<dbReference type="EMBL" id="HG994359">
    <property type="protein sequence ID" value="CAF2097900.1"/>
    <property type="molecule type" value="Genomic_DNA"/>
</dbReference>
<dbReference type="Proteomes" id="UP001295469">
    <property type="component" value="Chromosome A05"/>
</dbReference>
<protein>
    <submittedName>
        <fullName evidence="1">(rape) hypothetical protein</fullName>
    </submittedName>
</protein>
<organism evidence="1">
    <name type="scientific">Brassica napus</name>
    <name type="common">Rape</name>
    <dbReference type="NCBI Taxonomy" id="3708"/>
    <lineage>
        <taxon>Eukaryota</taxon>
        <taxon>Viridiplantae</taxon>
        <taxon>Streptophyta</taxon>
        <taxon>Embryophyta</taxon>
        <taxon>Tracheophyta</taxon>
        <taxon>Spermatophyta</taxon>
        <taxon>Magnoliopsida</taxon>
        <taxon>eudicotyledons</taxon>
        <taxon>Gunneridae</taxon>
        <taxon>Pentapetalae</taxon>
        <taxon>rosids</taxon>
        <taxon>malvids</taxon>
        <taxon>Brassicales</taxon>
        <taxon>Brassicaceae</taxon>
        <taxon>Brassiceae</taxon>
        <taxon>Brassica</taxon>
    </lineage>
</organism>
<gene>
    <name evidence="1" type="ORF">DARMORV10_A05P20630.1</name>
</gene>
<reference evidence="1" key="1">
    <citation type="submission" date="2021-01" db="EMBL/GenBank/DDBJ databases">
        <authorList>
            <consortium name="Genoscope - CEA"/>
            <person name="William W."/>
        </authorList>
    </citation>
    <scope>NUCLEOTIDE SEQUENCE</scope>
</reference>
<dbReference type="AlphaFoldDB" id="A0A816TL01"/>
<accession>A0A816TL01</accession>
<evidence type="ECO:0000313" key="1">
    <source>
        <dbReference type="EMBL" id="CAF2097900.1"/>
    </source>
</evidence>
<sequence length="33" mass="3728">MSLECLLVCNFGCHSCSHIKTSFMISIHLLSSW</sequence>